<keyword evidence="4 7" id="KW-1133">Transmembrane helix</keyword>
<feature type="transmembrane region" description="Helical" evidence="7">
    <location>
        <begin position="163"/>
        <end position="188"/>
    </location>
</feature>
<dbReference type="PANTHER" id="PTHR30625:SF17">
    <property type="entry name" value="TOLQ-RELATED"/>
    <property type="match status" value="1"/>
</dbReference>
<keyword evidence="6" id="KW-0813">Transport</keyword>
<dbReference type="Proteomes" id="UP000319383">
    <property type="component" value="Chromosome"/>
</dbReference>
<dbReference type="Pfam" id="PF01618">
    <property type="entry name" value="MotA_ExbB"/>
    <property type="match status" value="1"/>
</dbReference>
<keyword evidence="10" id="KW-1185">Reference proteome</keyword>
<dbReference type="EMBL" id="CP036276">
    <property type="protein sequence ID" value="QDU47543.1"/>
    <property type="molecule type" value="Genomic_DNA"/>
</dbReference>
<dbReference type="KEGG" id="sdyn:Mal52_60780"/>
<dbReference type="RefSeq" id="WP_145380350.1">
    <property type="nucleotide sequence ID" value="NZ_CAXBED010000006.1"/>
</dbReference>
<evidence type="ECO:0000313" key="9">
    <source>
        <dbReference type="EMBL" id="QDU47543.1"/>
    </source>
</evidence>
<keyword evidence="6" id="KW-0653">Protein transport</keyword>
<dbReference type="InterPro" id="IPR002898">
    <property type="entry name" value="MotA_ExbB_proton_chnl"/>
</dbReference>
<proteinExistence type="inferred from homology"/>
<evidence type="ECO:0000256" key="2">
    <source>
        <dbReference type="ARBA" id="ARBA00022475"/>
    </source>
</evidence>
<evidence type="ECO:0000256" key="3">
    <source>
        <dbReference type="ARBA" id="ARBA00022692"/>
    </source>
</evidence>
<accession>A0A517ZYM5</accession>
<organism evidence="9 10">
    <name type="scientific">Symmachiella dynata</name>
    <dbReference type="NCBI Taxonomy" id="2527995"/>
    <lineage>
        <taxon>Bacteria</taxon>
        <taxon>Pseudomonadati</taxon>
        <taxon>Planctomycetota</taxon>
        <taxon>Planctomycetia</taxon>
        <taxon>Planctomycetales</taxon>
        <taxon>Planctomycetaceae</taxon>
        <taxon>Symmachiella</taxon>
    </lineage>
</organism>
<evidence type="ECO:0000256" key="6">
    <source>
        <dbReference type="RuleBase" id="RU004057"/>
    </source>
</evidence>
<comment type="similarity">
    <text evidence="6">Belongs to the exbB/tolQ family.</text>
</comment>
<dbReference type="PANTHER" id="PTHR30625">
    <property type="entry name" value="PROTEIN TOLQ"/>
    <property type="match status" value="1"/>
</dbReference>
<dbReference type="AlphaFoldDB" id="A0A517ZYM5"/>
<dbReference type="OrthoDB" id="9809716at2"/>
<keyword evidence="2" id="KW-1003">Cell membrane</keyword>
<dbReference type="GO" id="GO:0005886">
    <property type="term" value="C:plasma membrane"/>
    <property type="evidence" value="ECO:0007669"/>
    <property type="project" value="UniProtKB-SubCell"/>
</dbReference>
<evidence type="ECO:0000259" key="8">
    <source>
        <dbReference type="Pfam" id="PF01618"/>
    </source>
</evidence>
<keyword evidence="5 7" id="KW-0472">Membrane</keyword>
<protein>
    <submittedName>
        <fullName evidence="9">Colicin uptake protein TolQ</fullName>
    </submittedName>
</protein>
<dbReference type="GO" id="GO:0017038">
    <property type="term" value="P:protein import"/>
    <property type="evidence" value="ECO:0007669"/>
    <property type="project" value="TreeGrafter"/>
</dbReference>
<comment type="subcellular location">
    <subcellularLocation>
        <location evidence="1">Cell membrane</location>
        <topology evidence="1">Multi-pass membrane protein</topology>
    </subcellularLocation>
    <subcellularLocation>
        <location evidence="6">Membrane</location>
        <topology evidence="6">Multi-pass membrane protein</topology>
    </subcellularLocation>
</comment>
<evidence type="ECO:0000256" key="7">
    <source>
        <dbReference type="SAM" id="Phobius"/>
    </source>
</evidence>
<sequence>MDFTQILDWGGNFIYAMLALVALYGAFTVILLLRRIQEKQFSNAAADEFLEQVREKLQTKDFDGVAELCDSPAYWSKAVPQLVLFALNKKEQTMSRLRRGLAETFEREILADLEYRMSWVGTIVKSAPMLGLLGTVIGMISAFQQLDLAQSAGGEGGEQLAGAISVALFTTAAGLAVAIPLVLAGALINVRIGRLQDGVQHWIGEFLDDYEVAVGSAGGRDS</sequence>
<feature type="transmembrane region" description="Helical" evidence="7">
    <location>
        <begin position="123"/>
        <end position="143"/>
    </location>
</feature>
<evidence type="ECO:0000256" key="5">
    <source>
        <dbReference type="ARBA" id="ARBA00023136"/>
    </source>
</evidence>
<feature type="domain" description="MotA/TolQ/ExbB proton channel" evidence="8">
    <location>
        <begin position="89"/>
        <end position="196"/>
    </location>
</feature>
<evidence type="ECO:0000256" key="4">
    <source>
        <dbReference type="ARBA" id="ARBA00022989"/>
    </source>
</evidence>
<reference evidence="9 10" key="1">
    <citation type="submission" date="2019-02" db="EMBL/GenBank/DDBJ databases">
        <title>Deep-cultivation of Planctomycetes and their phenomic and genomic characterization uncovers novel biology.</title>
        <authorList>
            <person name="Wiegand S."/>
            <person name="Jogler M."/>
            <person name="Boedeker C."/>
            <person name="Pinto D."/>
            <person name="Vollmers J."/>
            <person name="Rivas-Marin E."/>
            <person name="Kohn T."/>
            <person name="Peeters S.H."/>
            <person name="Heuer A."/>
            <person name="Rast P."/>
            <person name="Oberbeckmann S."/>
            <person name="Bunk B."/>
            <person name="Jeske O."/>
            <person name="Meyerdierks A."/>
            <person name="Storesund J.E."/>
            <person name="Kallscheuer N."/>
            <person name="Luecker S."/>
            <person name="Lage O.M."/>
            <person name="Pohl T."/>
            <person name="Merkel B.J."/>
            <person name="Hornburger P."/>
            <person name="Mueller R.-W."/>
            <person name="Bruemmer F."/>
            <person name="Labrenz M."/>
            <person name="Spormann A.M."/>
            <person name="Op den Camp H."/>
            <person name="Overmann J."/>
            <person name="Amann R."/>
            <person name="Jetten M.S.M."/>
            <person name="Mascher T."/>
            <person name="Medema M.H."/>
            <person name="Devos D.P."/>
            <person name="Kaster A.-K."/>
            <person name="Ovreas L."/>
            <person name="Rohde M."/>
            <person name="Galperin M.Y."/>
            <person name="Jogler C."/>
        </authorList>
    </citation>
    <scope>NUCLEOTIDE SEQUENCE [LARGE SCALE GENOMIC DNA]</scope>
    <source>
        <strain evidence="9 10">Mal52</strain>
    </source>
</reference>
<evidence type="ECO:0000256" key="1">
    <source>
        <dbReference type="ARBA" id="ARBA00004651"/>
    </source>
</evidence>
<name>A0A517ZYM5_9PLAN</name>
<keyword evidence="3 7" id="KW-0812">Transmembrane</keyword>
<gene>
    <name evidence="9" type="ORF">Mal52_60780</name>
</gene>
<evidence type="ECO:0000313" key="10">
    <source>
        <dbReference type="Proteomes" id="UP000319383"/>
    </source>
</evidence>
<dbReference type="InterPro" id="IPR050790">
    <property type="entry name" value="ExbB/TolQ_transport"/>
</dbReference>
<feature type="transmembrane region" description="Helical" evidence="7">
    <location>
        <begin position="12"/>
        <end position="33"/>
    </location>
</feature>